<comment type="caution">
    <text evidence="1">The sequence shown here is derived from an EMBL/GenBank/DDBJ whole genome shotgun (WGS) entry which is preliminary data.</text>
</comment>
<dbReference type="Proteomes" id="UP000017944">
    <property type="component" value="Unassembled WGS sequence"/>
</dbReference>
<gene>
    <name evidence="1" type="ORF">WRSd3_p00036</name>
</gene>
<dbReference type="AlphaFoldDB" id="A0A090N9D2"/>
<proteinExistence type="predicted"/>
<geneLocation type="plasmid" evidence="1">
    <name>unnamed</name>
</geneLocation>
<protein>
    <submittedName>
        <fullName evidence="1">Uncharacterized protein</fullName>
    </submittedName>
</protein>
<dbReference type="EMBL" id="AXUT01000778">
    <property type="protein sequence ID" value="ESU75884.1"/>
    <property type="molecule type" value="Genomic_DNA"/>
</dbReference>
<sequence>MSQGSKELKAFTELFESAKIITMLLFYMTK</sequence>
<name>A0A090N9D2_SHIDY</name>
<reference evidence="1 2" key="1">
    <citation type="submission" date="2013-10" db="EMBL/GenBank/DDBJ databases">
        <title>Draft genomes and the virulence plasmids of Sd1617 vaccine constructs: WRSd3 and WRSd5.</title>
        <authorList>
            <person name="Aksomboon Vongsawan A."/>
            <person name="Venkatesan M.M."/>
            <person name="Vaisvil B."/>
            <person name="Emel G."/>
            <person name="Kepatral V."/>
            <person name="Sethabutr O."/>
            <person name="Serichantalergs O."/>
            <person name="Mason C."/>
        </authorList>
    </citation>
    <scope>NUCLEOTIDE SEQUENCE [LARGE SCALE GENOMIC DNA]</scope>
    <source>
        <strain evidence="1 2">WRSd3</strain>
        <plasmid evidence="1">unnamed</plasmid>
    </source>
</reference>
<evidence type="ECO:0000313" key="1">
    <source>
        <dbReference type="EMBL" id="ESU75884.1"/>
    </source>
</evidence>
<organism evidence="1 2">
    <name type="scientific">Shigella dysenteriae WRSd3</name>
    <dbReference type="NCBI Taxonomy" id="1401327"/>
    <lineage>
        <taxon>Bacteria</taxon>
        <taxon>Pseudomonadati</taxon>
        <taxon>Pseudomonadota</taxon>
        <taxon>Gammaproteobacteria</taxon>
        <taxon>Enterobacterales</taxon>
        <taxon>Enterobacteriaceae</taxon>
        <taxon>Shigella</taxon>
    </lineage>
</organism>
<keyword evidence="1" id="KW-0614">Plasmid</keyword>
<accession>A0A090N9D2</accession>
<evidence type="ECO:0000313" key="2">
    <source>
        <dbReference type="Proteomes" id="UP000017944"/>
    </source>
</evidence>